<proteinExistence type="predicted"/>
<protein>
    <submittedName>
        <fullName evidence="1">DUF1489 domain-containing protein</fullName>
    </submittedName>
</protein>
<gene>
    <name evidence="1" type="ORF">ACELLULO517_03665</name>
</gene>
<dbReference type="AlphaFoldDB" id="A0A964E2Z4"/>
<keyword evidence="2" id="KW-1185">Reference proteome</keyword>
<comment type="caution">
    <text evidence="1">The sequence shown here is derived from an EMBL/GenBank/DDBJ whole genome shotgun (WGS) entry which is preliminary data.</text>
</comment>
<dbReference type="RefSeq" id="WP_227305912.1">
    <property type="nucleotide sequence ID" value="NZ_JAESVA010000001.1"/>
</dbReference>
<dbReference type="InterPro" id="IPR008320">
    <property type="entry name" value="UCP032025"/>
</dbReference>
<accession>A0A964E2Z4</accession>
<name>A0A964E2Z4_9PROT</name>
<dbReference type="PIRSF" id="PIRSF032025">
    <property type="entry name" value="UCP032025"/>
    <property type="match status" value="1"/>
</dbReference>
<evidence type="ECO:0000313" key="1">
    <source>
        <dbReference type="EMBL" id="MCB8879318.1"/>
    </source>
</evidence>
<evidence type="ECO:0000313" key="2">
    <source>
        <dbReference type="Proteomes" id="UP000721844"/>
    </source>
</evidence>
<dbReference type="Proteomes" id="UP000721844">
    <property type="component" value="Unassembled WGS sequence"/>
</dbReference>
<dbReference type="Pfam" id="PF07370">
    <property type="entry name" value="DUF1489"/>
    <property type="match status" value="1"/>
</dbReference>
<sequence length="138" mass="15445">MVHLIKLSVGIRDVDHLRAAQRERALSDPPLRHRTRHGPKRREEILDGGSIYWVIAGMVQARQRVLDIESAPYEDGSAATAFVLDPNLVLVEPRPTKPFQGWRYLNRNDAPQDLGEPGEAGADLPPGLRLALRELCLL</sequence>
<dbReference type="EMBL" id="JAESVA010000001">
    <property type="protein sequence ID" value="MCB8879318.1"/>
    <property type="molecule type" value="Genomic_DNA"/>
</dbReference>
<reference evidence="1 2" key="1">
    <citation type="journal article" date="2021" name="Microorganisms">
        <title>Acidisoma silvae sp. nov. and Acidisomacellulosilytica sp. nov., Two Acidophilic Bacteria Isolated from Decaying Wood, Hydrolyzing Cellulose and Producing Poly-3-hydroxybutyrate.</title>
        <authorList>
            <person name="Mieszkin S."/>
            <person name="Pouder E."/>
            <person name="Uroz S."/>
            <person name="Simon-Colin C."/>
            <person name="Alain K."/>
        </authorList>
    </citation>
    <scope>NUCLEOTIDE SEQUENCE [LARGE SCALE GENOMIC DNA]</scope>
    <source>
        <strain evidence="1 2">HW T5.17</strain>
    </source>
</reference>
<organism evidence="1 2">
    <name type="scientific">Acidisoma cellulosilyticum</name>
    <dbReference type="NCBI Taxonomy" id="2802395"/>
    <lineage>
        <taxon>Bacteria</taxon>
        <taxon>Pseudomonadati</taxon>
        <taxon>Pseudomonadota</taxon>
        <taxon>Alphaproteobacteria</taxon>
        <taxon>Acetobacterales</taxon>
        <taxon>Acidocellaceae</taxon>
        <taxon>Acidisoma</taxon>
    </lineage>
</organism>